<name>A0A8D5A5K7_9FIRM</name>
<feature type="transmembrane region" description="Helical" evidence="9">
    <location>
        <begin position="368"/>
        <end position="390"/>
    </location>
</feature>
<feature type="transmembrane region" description="Helical" evidence="9">
    <location>
        <begin position="141"/>
        <end position="158"/>
    </location>
</feature>
<feature type="transmembrane region" description="Helical" evidence="9">
    <location>
        <begin position="201"/>
        <end position="221"/>
    </location>
</feature>
<feature type="transmembrane region" description="Helical" evidence="9">
    <location>
        <begin position="96"/>
        <end position="121"/>
    </location>
</feature>
<accession>A0A8D5A5K7</accession>
<dbReference type="GeneID" id="92715778"/>
<dbReference type="PIRSF" id="PIRSF002457">
    <property type="entry name" value="DASS"/>
    <property type="match status" value="1"/>
</dbReference>
<evidence type="ECO:0000256" key="8">
    <source>
        <dbReference type="ARBA" id="ARBA00031174"/>
    </source>
</evidence>
<comment type="similarity">
    <text evidence="3">Belongs to the SLC13A/DASS transporter (TC 2.A.47) family. DIT1 subfamily.</text>
</comment>
<keyword evidence="11" id="KW-1185">Reference proteome</keyword>
<feature type="transmembrane region" description="Helical" evidence="9">
    <location>
        <begin position="425"/>
        <end position="446"/>
    </location>
</feature>
<dbReference type="PANTHER" id="PTHR10283:SF82">
    <property type="entry name" value="SOLUTE CARRIER FAMILY 13 MEMBER 2"/>
    <property type="match status" value="1"/>
</dbReference>
<proteinExistence type="inferred from homology"/>
<dbReference type="PANTHER" id="PTHR10283">
    <property type="entry name" value="SOLUTE CARRIER FAMILY 13 MEMBER"/>
    <property type="match status" value="1"/>
</dbReference>
<sequence length="493" mass="53321">MDKSEKKESFGKKYGLILALIAMAIVYLFPTPVDLPTQGHRLIGILVFAVIIWMTEGVSYPVSAFVIVTFMAFALGMAPDPAKHGALLGTSKALQMGLSGFSTTAWALVAAAMFLSAGMMITGLDKRIALVVMSHVGVKSSRLVIGVIFVGFILSFFVPSTTARVSCMVPIVVGIIRAFGLEKGSTFAAVLMMAVAQADSLWNIGIKTAAAQNMVAIGFIQQVLGKDISWLEWFIAAAPYAAVMSVILYQLLIHVMPPEIKEMPGGKEALQKMLKEMGPVSVNEKKLLIISCLLLFFWVTEKKLHPFDTTTVTITGIMLMMLPRIGFMSWKDAVPHINWGTVALFGVGISLGTALLKSGAAIWLANHFVALFGMETMTPLVVIAILAFFLTVIHLGFASATGLASAMIPIVIAVLQSVKTPGIDVLGMTMILQYTICFGYILPVNAPQNMIAYSTGYITSKDFLKTGIPFTIISYCMILLFSATYWHWLGYVG</sequence>
<evidence type="ECO:0000313" key="10">
    <source>
        <dbReference type="EMBL" id="BBK24625.1"/>
    </source>
</evidence>
<feature type="transmembrane region" description="Helical" evidence="9">
    <location>
        <begin position="282"/>
        <end position="299"/>
    </location>
</feature>
<feature type="transmembrane region" description="Helical" evidence="9">
    <location>
        <begin position="396"/>
        <end position="418"/>
    </location>
</feature>
<dbReference type="NCBIfam" id="TIGR00785">
    <property type="entry name" value="dass"/>
    <property type="match status" value="1"/>
</dbReference>
<dbReference type="Proteomes" id="UP000320585">
    <property type="component" value="Chromosome"/>
</dbReference>
<evidence type="ECO:0000313" key="11">
    <source>
        <dbReference type="Proteomes" id="UP000320585"/>
    </source>
</evidence>
<dbReference type="EMBL" id="AP019697">
    <property type="protein sequence ID" value="BBK24625.1"/>
    <property type="molecule type" value="Genomic_DNA"/>
</dbReference>
<dbReference type="InterPro" id="IPR001898">
    <property type="entry name" value="SLC13A/DASS"/>
</dbReference>
<keyword evidence="6 9" id="KW-1133">Transmembrane helix</keyword>
<dbReference type="RefSeq" id="WP_108849908.1">
    <property type="nucleotide sequence ID" value="NZ_AP019697.1"/>
</dbReference>
<comment type="subcellular location">
    <subcellularLocation>
        <location evidence="1">Membrane</location>
        <topology evidence="1">Multi-pass membrane protein</topology>
    </subcellularLocation>
</comment>
<evidence type="ECO:0000256" key="4">
    <source>
        <dbReference type="ARBA" id="ARBA00020150"/>
    </source>
</evidence>
<keyword evidence="7 9" id="KW-0472">Membrane</keyword>
<protein>
    <recommendedName>
        <fullName evidence="4">Sodium-dependent dicarboxylate transporter SdcS</fullName>
    </recommendedName>
    <alternativeName>
        <fullName evidence="8">Na(+)/dicarboxylate symporter</fullName>
    </alternativeName>
</protein>
<organism evidence="10 11">
    <name type="scientific">Dialister hominis</name>
    <dbReference type="NCBI Taxonomy" id="2582419"/>
    <lineage>
        <taxon>Bacteria</taxon>
        <taxon>Bacillati</taxon>
        <taxon>Bacillota</taxon>
        <taxon>Negativicutes</taxon>
        <taxon>Veillonellales</taxon>
        <taxon>Veillonellaceae</taxon>
        <taxon>Dialister</taxon>
    </lineage>
</organism>
<dbReference type="GO" id="GO:1905039">
    <property type="term" value="P:carboxylic acid transmembrane transport"/>
    <property type="evidence" value="ECO:0007669"/>
    <property type="project" value="UniProtKB-ARBA"/>
</dbReference>
<feature type="transmembrane region" description="Helical" evidence="9">
    <location>
        <begin position="12"/>
        <end position="30"/>
    </location>
</feature>
<dbReference type="GO" id="GO:0008514">
    <property type="term" value="F:organic anion transmembrane transporter activity"/>
    <property type="evidence" value="ECO:0007669"/>
    <property type="project" value="UniProtKB-ARBA"/>
</dbReference>
<reference evidence="11" key="1">
    <citation type="submission" date="2019-05" db="EMBL/GenBank/DDBJ databases">
        <title>Complete genome sequencing of Dialister sp. strain 5BBH33.</title>
        <authorList>
            <person name="Sakamoto M."/>
            <person name="Murakami T."/>
            <person name="Mori H."/>
        </authorList>
    </citation>
    <scope>NUCLEOTIDE SEQUENCE [LARGE SCALE GENOMIC DNA]</scope>
    <source>
        <strain evidence="11">5BBH33</strain>
    </source>
</reference>
<dbReference type="InterPro" id="IPR030676">
    <property type="entry name" value="CitT-rel"/>
</dbReference>
<evidence type="ECO:0000256" key="6">
    <source>
        <dbReference type="ARBA" id="ARBA00022989"/>
    </source>
</evidence>
<feature type="transmembrane region" description="Helical" evidence="9">
    <location>
        <begin position="466"/>
        <end position="488"/>
    </location>
</feature>
<evidence type="ECO:0000256" key="2">
    <source>
        <dbReference type="ARBA" id="ARBA00006772"/>
    </source>
</evidence>
<evidence type="ECO:0000256" key="1">
    <source>
        <dbReference type="ARBA" id="ARBA00004141"/>
    </source>
</evidence>
<gene>
    <name evidence="10" type="ORF">Dia5BBH33_05600</name>
</gene>
<dbReference type="GO" id="GO:0005886">
    <property type="term" value="C:plasma membrane"/>
    <property type="evidence" value="ECO:0007669"/>
    <property type="project" value="TreeGrafter"/>
</dbReference>
<feature type="transmembrane region" description="Helical" evidence="9">
    <location>
        <begin position="336"/>
        <end position="356"/>
    </location>
</feature>
<evidence type="ECO:0000256" key="7">
    <source>
        <dbReference type="ARBA" id="ARBA00023136"/>
    </source>
</evidence>
<comment type="similarity">
    <text evidence="2">Belongs to the SLC13A/DASS transporter (TC 2.A.47) family. NADC subfamily.</text>
</comment>
<evidence type="ECO:0000256" key="5">
    <source>
        <dbReference type="ARBA" id="ARBA00022692"/>
    </source>
</evidence>
<feature type="transmembrane region" description="Helical" evidence="9">
    <location>
        <begin position="233"/>
        <end position="253"/>
    </location>
</feature>
<feature type="transmembrane region" description="Helical" evidence="9">
    <location>
        <begin position="311"/>
        <end position="330"/>
    </location>
</feature>
<dbReference type="OrthoDB" id="9156049at2"/>
<dbReference type="AlphaFoldDB" id="A0A8D5A5K7"/>
<evidence type="ECO:0000256" key="9">
    <source>
        <dbReference type="SAM" id="Phobius"/>
    </source>
</evidence>
<feature type="transmembrane region" description="Helical" evidence="9">
    <location>
        <begin position="42"/>
        <end position="75"/>
    </location>
</feature>
<dbReference type="Pfam" id="PF00939">
    <property type="entry name" value="Na_sulph_symp"/>
    <property type="match status" value="1"/>
</dbReference>
<keyword evidence="5 9" id="KW-0812">Transmembrane</keyword>
<dbReference type="KEGG" id="dho:Dia5BBH33_05600"/>
<feature type="transmembrane region" description="Helical" evidence="9">
    <location>
        <begin position="165"/>
        <end position="181"/>
    </location>
</feature>
<evidence type="ECO:0000256" key="3">
    <source>
        <dbReference type="ARBA" id="ARBA00007349"/>
    </source>
</evidence>